<feature type="transmembrane region" description="Helical" evidence="1">
    <location>
        <begin position="29"/>
        <end position="51"/>
    </location>
</feature>
<reference evidence="2 3" key="1">
    <citation type="submission" date="2019-08" db="EMBL/GenBank/DDBJ databases">
        <title>Complete genome sequences of Francisella adeliensis (FSC1325 and FSC1326).</title>
        <authorList>
            <person name="Ohrman C."/>
            <person name="Uneklint I."/>
            <person name="Vallesi A."/>
            <person name="Karlsson L."/>
            <person name="Sjodin A."/>
        </authorList>
    </citation>
    <scope>NUCLEOTIDE SEQUENCE [LARGE SCALE GENOMIC DNA]</scope>
    <source>
        <strain evidence="2 3">FSC1325</strain>
    </source>
</reference>
<feature type="transmembrane region" description="Helical" evidence="1">
    <location>
        <begin position="57"/>
        <end position="74"/>
    </location>
</feature>
<evidence type="ECO:0000313" key="2">
    <source>
        <dbReference type="EMBL" id="QIW11794.1"/>
    </source>
</evidence>
<organism evidence="2 3">
    <name type="scientific">Francisella adeliensis</name>
    <dbReference type="NCBI Taxonomy" id="2007306"/>
    <lineage>
        <taxon>Bacteria</taxon>
        <taxon>Pseudomonadati</taxon>
        <taxon>Pseudomonadota</taxon>
        <taxon>Gammaproteobacteria</taxon>
        <taxon>Thiotrichales</taxon>
        <taxon>Francisellaceae</taxon>
        <taxon>Francisella</taxon>
    </lineage>
</organism>
<dbReference type="RefSeq" id="WP_162699192.1">
    <property type="nucleotide sequence ID" value="NZ_CP043424.1"/>
</dbReference>
<evidence type="ECO:0000256" key="1">
    <source>
        <dbReference type="SAM" id="Phobius"/>
    </source>
</evidence>
<feature type="transmembrane region" description="Helical" evidence="1">
    <location>
        <begin position="177"/>
        <end position="195"/>
    </location>
</feature>
<gene>
    <name evidence="2" type="ORF">FZC43_03670</name>
</gene>
<evidence type="ECO:0000313" key="3">
    <source>
        <dbReference type="Proteomes" id="UP000681131"/>
    </source>
</evidence>
<protein>
    <submittedName>
        <fullName evidence="2">Uncharacterized protein</fullName>
    </submittedName>
</protein>
<dbReference type="Proteomes" id="UP000681131">
    <property type="component" value="Chromosome"/>
</dbReference>
<feature type="transmembrane region" description="Helical" evidence="1">
    <location>
        <begin position="128"/>
        <end position="144"/>
    </location>
</feature>
<feature type="transmembrane region" description="Helical" evidence="1">
    <location>
        <begin position="151"/>
        <end position="171"/>
    </location>
</feature>
<feature type="transmembrane region" description="Helical" evidence="1">
    <location>
        <begin position="6"/>
        <end position="22"/>
    </location>
</feature>
<keyword evidence="1" id="KW-1133">Transmembrane helix</keyword>
<accession>A0ABX6KCF8</accession>
<sequence>MFIYFLIFIYKVSFLAFIVSLAKNSKSAWLALLLSTVAYILTMIPIEHISIYSMRYFLDQVSIIILAIIGFLTYNKNDAVNNFKSATFIQLSMIIITCVILVSSYYYYTLCIVSGISFGDDPARFGALFIKILFIIMGILAALLKLRISYVYLAISILASLVYGILCYPIFKNTAELIFTSTSLIIMQLILIVAYKKHFSSKE</sequence>
<keyword evidence="3" id="KW-1185">Reference proteome</keyword>
<feature type="transmembrane region" description="Helical" evidence="1">
    <location>
        <begin position="86"/>
        <end position="108"/>
    </location>
</feature>
<dbReference type="EMBL" id="CP043424">
    <property type="protein sequence ID" value="QIW11794.1"/>
    <property type="molecule type" value="Genomic_DNA"/>
</dbReference>
<proteinExistence type="predicted"/>
<keyword evidence="1" id="KW-0812">Transmembrane</keyword>
<keyword evidence="1" id="KW-0472">Membrane</keyword>
<name>A0ABX6KCF8_9GAMM</name>